<evidence type="ECO:0000313" key="1">
    <source>
        <dbReference type="EMBL" id="GFX96570.1"/>
    </source>
</evidence>
<proteinExistence type="predicted"/>
<protein>
    <submittedName>
        <fullName evidence="1">Uncharacterized protein</fullName>
    </submittedName>
</protein>
<sequence length="183" mass="21032">MTIRTRFCSSLLRDFETRSFDDDYNRVDTLLLRLRPAKLLFTELYIAVIKLFKRLLEFQNSCCERRASFGDNSLESSEPPSSASASFEGSKKHLCLHFPFPRESRPVALLQLRLHPASDEEKGPSRCQKVGGRSKRVLRKNSKLHLCLYMCGDHFHRNAEYSCENEDVTISAKVNSLSPKCKI</sequence>
<keyword evidence="2" id="KW-1185">Reference proteome</keyword>
<reference evidence="1" key="1">
    <citation type="submission" date="2020-08" db="EMBL/GenBank/DDBJ databases">
        <title>Multicomponent nature underlies the extraordinary mechanical properties of spider dragline silk.</title>
        <authorList>
            <person name="Kono N."/>
            <person name="Nakamura H."/>
            <person name="Mori M."/>
            <person name="Yoshida Y."/>
            <person name="Ohtoshi R."/>
            <person name="Malay A.D."/>
            <person name="Moran D.A.P."/>
            <person name="Tomita M."/>
            <person name="Numata K."/>
            <person name="Arakawa K."/>
        </authorList>
    </citation>
    <scope>NUCLEOTIDE SEQUENCE</scope>
</reference>
<accession>A0A8X6RU76</accession>
<dbReference type="Proteomes" id="UP000887159">
    <property type="component" value="Unassembled WGS sequence"/>
</dbReference>
<comment type="caution">
    <text evidence="1">The sequence shown here is derived from an EMBL/GenBank/DDBJ whole genome shotgun (WGS) entry which is preliminary data.</text>
</comment>
<gene>
    <name evidence="1" type="ORF">TNCV_1442441</name>
</gene>
<organism evidence="1 2">
    <name type="scientific">Trichonephila clavipes</name>
    <name type="common">Golden silk orbweaver</name>
    <name type="synonym">Nephila clavipes</name>
    <dbReference type="NCBI Taxonomy" id="2585209"/>
    <lineage>
        <taxon>Eukaryota</taxon>
        <taxon>Metazoa</taxon>
        <taxon>Ecdysozoa</taxon>
        <taxon>Arthropoda</taxon>
        <taxon>Chelicerata</taxon>
        <taxon>Arachnida</taxon>
        <taxon>Araneae</taxon>
        <taxon>Araneomorphae</taxon>
        <taxon>Entelegynae</taxon>
        <taxon>Araneoidea</taxon>
        <taxon>Nephilidae</taxon>
        <taxon>Trichonephila</taxon>
    </lineage>
</organism>
<evidence type="ECO:0000313" key="2">
    <source>
        <dbReference type="Proteomes" id="UP000887159"/>
    </source>
</evidence>
<dbReference type="EMBL" id="BMAU01021192">
    <property type="protein sequence ID" value="GFX96570.1"/>
    <property type="molecule type" value="Genomic_DNA"/>
</dbReference>
<name>A0A8X6RU76_TRICX</name>
<dbReference type="AlphaFoldDB" id="A0A8X6RU76"/>